<dbReference type="InterPro" id="IPR017438">
    <property type="entry name" value="ATP-NAD_kinase_N"/>
</dbReference>
<dbReference type="Pfam" id="PF00781">
    <property type="entry name" value="DAGK_cat"/>
    <property type="match status" value="1"/>
</dbReference>
<dbReference type="InterPro" id="IPR016064">
    <property type="entry name" value="NAD/diacylglycerol_kinase_sf"/>
</dbReference>
<dbReference type="PROSITE" id="PS50146">
    <property type="entry name" value="DAGK"/>
    <property type="match status" value="1"/>
</dbReference>
<dbReference type="GO" id="GO:0016773">
    <property type="term" value="F:phosphotransferase activity, alcohol group as acceptor"/>
    <property type="evidence" value="ECO:0007669"/>
    <property type="project" value="UniProtKB-ARBA"/>
</dbReference>
<organism evidence="3 4">
    <name type="scientific">Leucocoprinus leucothites</name>
    <dbReference type="NCBI Taxonomy" id="201217"/>
    <lineage>
        <taxon>Eukaryota</taxon>
        <taxon>Fungi</taxon>
        <taxon>Dikarya</taxon>
        <taxon>Basidiomycota</taxon>
        <taxon>Agaricomycotina</taxon>
        <taxon>Agaricomycetes</taxon>
        <taxon>Agaricomycetidae</taxon>
        <taxon>Agaricales</taxon>
        <taxon>Agaricineae</taxon>
        <taxon>Agaricaceae</taxon>
        <taxon>Leucocoprinus</taxon>
    </lineage>
</organism>
<dbReference type="GO" id="GO:0001727">
    <property type="term" value="F:lipid kinase activity"/>
    <property type="evidence" value="ECO:0007669"/>
    <property type="project" value="TreeGrafter"/>
</dbReference>
<feature type="region of interest" description="Disordered" evidence="1">
    <location>
        <begin position="309"/>
        <end position="330"/>
    </location>
</feature>
<dbReference type="SUPFAM" id="SSF111331">
    <property type="entry name" value="NAD kinase/diacylglycerol kinase-like"/>
    <property type="match status" value="1"/>
</dbReference>
<accession>A0A8H5G436</accession>
<feature type="region of interest" description="Disordered" evidence="1">
    <location>
        <begin position="468"/>
        <end position="494"/>
    </location>
</feature>
<feature type="domain" description="DAGKc" evidence="2">
    <location>
        <begin position="100"/>
        <end position="240"/>
    </location>
</feature>
<reference evidence="3 4" key="1">
    <citation type="journal article" date="2020" name="ISME J.">
        <title>Uncovering the hidden diversity of litter-decomposition mechanisms in mushroom-forming fungi.</title>
        <authorList>
            <person name="Floudas D."/>
            <person name="Bentzer J."/>
            <person name="Ahren D."/>
            <person name="Johansson T."/>
            <person name="Persson P."/>
            <person name="Tunlid A."/>
        </authorList>
    </citation>
    <scope>NUCLEOTIDE SEQUENCE [LARGE SCALE GENOMIC DNA]</scope>
    <source>
        <strain evidence="3 4">CBS 146.42</strain>
    </source>
</reference>
<evidence type="ECO:0000313" key="4">
    <source>
        <dbReference type="Proteomes" id="UP000559027"/>
    </source>
</evidence>
<dbReference type="PANTHER" id="PTHR12358:SF31">
    <property type="entry name" value="ACYLGLYCEROL KINASE, MITOCHONDRIAL"/>
    <property type="match status" value="1"/>
</dbReference>
<dbReference type="Gene3D" id="2.60.200.40">
    <property type="match status" value="1"/>
</dbReference>
<dbReference type="Gene3D" id="3.40.50.10330">
    <property type="entry name" value="Probable inorganic polyphosphate/atp-NAD kinase, domain 1"/>
    <property type="match status" value="1"/>
</dbReference>
<dbReference type="InterPro" id="IPR050187">
    <property type="entry name" value="Lipid_Phosphate_FormReg"/>
</dbReference>
<evidence type="ECO:0000259" key="2">
    <source>
        <dbReference type="PROSITE" id="PS50146"/>
    </source>
</evidence>
<dbReference type="AlphaFoldDB" id="A0A8H5G436"/>
<sequence>MDLLVSSPQGKYTFKQVDNALLVTHEDSPTCTIQHHYVLDSHYDDEDHLMHVSYLIDKLDKKQGTSLELLKVTGTVQDEVQAFDWAEKLMSTVYEGYGIQRSRRLRVLVNPHGGVRKGTFIFSRIVEPIFRAAGCQLHVTQTTHNGHAHDIAKDLATNYDAVVTVSGDGLIHEVLNGFAEHADPLKAFSIPVAPIPTGSGNGLSLNLLGAEHGFDVTRAALNVIKGQPMKVDLFSFTQDNKRSISFMSQSLGLMADLDIGTEHLRWMGDTRFMVGLLRGIIQFRACPVQLSYKAAEMDKHKMAERVSLLRKNKKPPPPTSSSPATSESDIAETLPPLKFQPEDNEGWTTFDEPLLYVYAGKGPFVGRDYMAFPVSLPDDGLIDVMAMPLSSRKDVIAGMTGAEKGESFWSPKLQYVKAHAYRVKPLKPKGHLAVDGEIYPFKEFQVEVHQCLGTLLSPYGHYAVDFAPHPPAKNKKSKPSEGKKKGATRSVSTI</sequence>
<protein>
    <recommendedName>
        <fullName evidence="2">DAGKc domain-containing protein</fullName>
    </recommendedName>
</protein>
<evidence type="ECO:0000313" key="3">
    <source>
        <dbReference type="EMBL" id="KAF5357963.1"/>
    </source>
</evidence>
<name>A0A8H5G436_9AGAR</name>
<dbReference type="SMART" id="SM00046">
    <property type="entry name" value="DAGKc"/>
    <property type="match status" value="1"/>
</dbReference>
<proteinExistence type="predicted"/>
<dbReference type="Proteomes" id="UP000559027">
    <property type="component" value="Unassembled WGS sequence"/>
</dbReference>
<dbReference type="GO" id="GO:0046512">
    <property type="term" value="P:sphingosine biosynthetic process"/>
    <property type="evidence" value="ECO:0007669"/>
    <property type="project" value="TreeGrafter"/>
</dbReference>
<dbReference type="PANTHER" id="PTHR12358">
    <property type="entry name" value="SPHINGOSINE KINASE"/>
    <property type="match status" value="1"/>
</dbReference>
<dbReference type="EMBL" id="JAACJO010000005">
    <property type="protein sequence ID" value="KAF5357963.1"/>
    <property type="molecule type" value="Genomic_DNA"/>
</dbReference>
<dbReference type="OrthoDB" id="3853857at2759"/>
<dbReference type="GO" id="GO:0005737">
    <property type="term" value="C:cytoplasm"/>
    <property type="evidence" value="ECO:0007669"/>
    <property type="project" value="TreeGrafter"/>
</dbReference>
<dbReference type="GO" id="GO:0016020">
    <property type="term" value="C:membrane"/>
    <property type="evidence" value="ECO:0007669"/>
    <property type="project" value="TreeGrafter"/>
</dbReference>
<dbReference type="InterPro" id="IPR001206">
    <property type="entry name" value="Diacylglycerol_kinase_cat_dom"/>
</dbReference>
<gene>
    <name evidence="3" type="ORF">D9756_001533</name>
</gene>
<evidence type="ECO:0000256" key="1">
    <source>
        <dbReference type="SAM" id="MobiDB-lite"/>
    </source>
</evidence>
<comment type="caution">
    <text evidence="3">The sequence shown here is derived from an EMBL/GenBank/DDBJ whole genome shotgun (WGS) entry which is preliminary data.</text>
</comment>
<keyword evidence="4" id="KW-1185">Reference proteome</keyword>